<organism evidence="10 11">
    <name type="scientific">Burkholderia seminalis</name>
    <dbReference type="NCBI Taxonomy" id="488731"/>
    <lineage>
        <taxon>Bacteria</taxon>
        <taxon>Pseudomonadati</taxon>
        <taxon>Pseudomonadota</taxon>
        <taxon>Betaproteobacteria</taxon>
        <taxon>Burkholderiales</taxon>
        <taxon>Burkholderiaceae</taxon>
        <taxon>Burkholderia</taxon>
        <taxon>Burkholderia cepacia complex</taxon>
    </lineage>
</organism>
<evidence type="ECO:0000256" key="1">
    <source>
        <dbReference type="ARBA" id="ARBA00001933"/>
    </source>
</evidence>
<comment type="pathway">
    <text evidence="2">Amine and polyamine biosynthesis; ectoine biosynthesis; L-ectoine from L-aspartate 4-semialdehyde: step 1/3.</text>
</comment>
<dbReference type="InterPro" id="IPR050103">
    <property type="entry name" value="Class-III_PLP-dep_AT"/>
</dbReference>
<comment type="catalytic activity">
    <reaction evidence="8">
        <text>L-2,4-diaminobutanoate + 2-oxoglutarate = L-aspartate 4-semialdehyde + L-glutamate</text>
        <dbReference type="Rhea" id="RHEA:11160"/>
        <dbReference type="ChEBI" id="CHEBI:16810"/>
        <dbReference type="ChEBI" id="CHEBI:29985"/>
        <dbReference type="ChEBI" id="CHEBI:58761"/>
        <dbReference type="ChEBI" id="CHEBI:537519"/>
        <dbReference type="EC" id="2.6.1.76"/>
    </reaction>
</comment>
<keyword evidence="5 10" id="KW-0032">Aminotransferase</keyword>
<evidence type="ECO:0000256" key="4">
    <source>
        <dbReference type="ARBA" id="ARBA00014798"/>
    </source>
</evidence>
<evidence type="ECO:0000256" key="7">
    <source>
        <dbReference type="ARBA" id="ARBA00022898"/>
    </source>
</evidence>
<dbReference type="PANTHER" id="PTHR11986:SF79">
    <property type="entry name" value="ACETYLORNITHINE AMINOTRANSFERASE, MITOCHONDRIAL"/>
    <property type="match status" value="1"/>
</dbReference>
<dbReference type="FunFam" id="3.40.640.10:FF:000004">
    <property type="entry name" value="Acetylornithine aminotransferase"/>
    <property type="match status" value="1"/>
</dbReference>
<gene>
    <name evidence="10" type="ORF">DT99_035550</name>
</gene>
<dbReference type="SUPFAM" id="SSF53383">
    <property type="entry name" value="PLP-dependent transferases"/>
    <property type="match status" value="1"/>
</dbReference>
<keyword evidence="7 9" id="KW-0663">Pyridoxal phosphate</keyword>
<keyword evidence="6 10" id="KW-0808">Transferase</keyword>
<protein>
    <recommendedName>
        <fullName evidence="4">Diaminobutyrate--2-oxoglutarate transaminase</fullName>
        <ecNumber evidence="3">2.6.1.76</ecNumber>
    </recommendedName>
</protein>
<evidence type="ECO:0000256" key="3">
    <source>
        <dbReference type="ARBA" id="ARBA00013155"/>
    </source>
</evidence>
<dbReference type="RefSeq" id="WP_154233817.1">
    <property type="nucleotide sequence ID" value="NZ_CP072522.1"/>
</dbReference>
<accession>A0A8A8DF02</accession>
<dbReference type="Pfam" id="PF00202">
    <property type="entry name" value="Aminotran_3"/>
    <property type="match status" value="1"/>
</dbReference>
<evidence type="ECO:0000256" key="5">
    <source>
        <dbReference type="ARBA" id="ARBA00022576"/>
    </source>
</evidence>
<keyword evidence="11" id="KW-1185">Reference proteome</keyword>
<dbReference type="InterPro" id="IPR015424">
    <property type="entry name" value="PyrdxlP-dep_Trfase"/>
</dbReference>
<sequence length="417" mass="45096">MNTQDDSVMDLSTAAPEQPFEGREQTIAASTRYLASESGRLLRGLGADLIIGARERAQFQDAFSGKWYWNMHCNGGVFNMGHRNERLLQALRGALDTLDIGNHRFTSGIRAQAAQKLTRSTGGVHAGVVFNASGGEANDLAIRLARGVTGRQKVISIVGGYHGHTGIAISTTDPEFSAPFGGPLPGFVQVPWNNLSAMEAAIDDDTAAVIMETQPSSCGFLLPTDGYLQAVEKLCRDRGAMLLIDEVQTGMGRTGHVWSWQYHGIEPDIFVSGKGLSGGVYPMAATMMKQPIFDHLHRFPYGQVCTYGGNEIGSAVLCELLDMVDNPTFLGHVRSLSQQFHEGFADAAFDYWTIGLSGGIGRNTPDWALTAMPKLYEAGVWAVFSSFNKSALQCKPVMIMTAEEADRLIGVVKAALR</sequence>
<dbReference type="InterPro" id="IPR015422">
    <property type="entry name" value="PyrdxlP-dep_Trfase_small"/>
</dbReference>
<dbReference type="InterPro" id="IPR005814">
    <property type="entry name" value="Aminotrans_3"/>
</dbReference>
<evidence type="ECO:0000256" key="6">
    <source>
        <dbReference type="ARBA" id="ARBA00022679"/>
    </source>
</evidence>
<reference evidence="10" key="1">
    <citation type="submission" date="2014-04" db="EMBL/GenBank/DDBJ databases">
        <authorList>
            <person name="Ho Y.-N."/>
            <person name="Huang C.-C."/>
        </authorList>
    </citation>
    <scope>NUCLEOTIDE SEQUENCE</scope>
    <source>
        <strain evidence="10">869T2</strain>
    </source>
</reference>
<dbReference type="EMBL" id="CP072522">
    <property type="protein sequence ID" value="QTO23374.1"/>
    <property type="molecule type" value="Genomic_DNA"/>
</dbReference>
<dbReference type="Gene3D" id="3.90.1150.10">
    <property type="entry name" value="Aspartate Aminotransferase, domain 1"/>
    <property type="match status" value="1"/>
</dbReference>
<dbReference type="EC" id="2.6.1.76" evidence="3"/>
<evidence type="ECO:0000313" key="10">
    <source>
        <dbReference type="EMBL" id="QTO23374.1"/>
    </source>
</evidence>
<comment type="similarity">
    <text evidence="9">Belongs to the class-III pyridoxal-phosphate-dependent aminotransferase family.</text>
</comment>
<dbReference type="GO" id="GO:0042802">
    <property type="term" value="F:identical protein binding"/>
    <property type="evidence" value="ECO:0007669"/>
    <property type="project" value="TreeGrafter"/>
</dbReference>
<evidence type="ECO:0000256" key="8">
    <source>
        <dbReference type="ARBA" id="ARBA00049111"/>
    </source>
</evidence>
<dbReference type="InterPro" id="IPR015421">
    <property type="entry name" value="PyrdxlP-dep_Trfase_major"/>
</dbReference>
<reference evidence="10" key="2">
    <citation type="submission" date="2021-03" db="EMBL/GenBank/DDBJ databases">
        <title>Complete genome sequence of Burkholderia seminalis 869T2.</title>
        <authorList>
            <person name="Hung S.-H."/>
            <person name="Huang C.-T."/>
            <person name="Huang C.-C."/>
            <person name="Kuo C.-H."/>
        </authorList>
    </citation>
    <scope>NUCLEOTIDE SEQUENCE</scope>
    <source>
        <strain evidence="10">869T2</strain>
    </source>
</reference>
<dbReference type="GO" id="GO:0045303">
    <property type="term" value="F:diaminobutyrate-2-oxoglutarate transaminase activity"/>
    <property type="evidence" value="ECO:0007669"/>
    <property type="project" value="UniProtKB-EC"/>
</dbReference>
<comment type="cofactor">
    <cofactor evidence="1">
        <name>pyridoxal 5'-phosphate</name>
        <dbReference type="ChEBI" id="CHEBI:597326"/>
    </cofactor>
</comment>
<name>A0A8A8DF02_9BURK</name>
<proteinExistence type="inferred from homology"/>
<dbReference type="PROSITE" id="PS00600">
    <property type="entry name" value="AA_TRANSFER_CLASS_3"/>
    <property type="match status" value="1"/>
</dbReference>
<dbReference type="Proteomes" id="UP000027834">
    <property type="component" value="Chromosome 3"/>
</dbReference>
<evidence type="ECO:0000256" key="9">
    <source>
        <dbReference type="RuleBase" id="RU003560"/>
    </source>
</evidence>
<dbReference type="AlphaFoldDB" id="A0A8A8DF02"/>
<dbReference type="PANTHER" id="PTHR11986">
    <property type="entry name" value="AMINOTRANSFERASE CLASS III"/>
    <property type="match status" value="1"/>
</dbReference>
<evidence type="ECO:0000256" key="2">
    <source>
        <dbReference type="ARBA" id="ARBA00004946"/>
    </source>
</evidence>
<dbReference type="InterPro" id="IPR049704">
    <property type="entry name" value="Aminotrans_3_PPA_site"/>
</dbReference>
<dbReference type="GO" id="GO:0030170">
    <property type="term" value="F:pyridoxal phosphate binding"/>
    <property type="evidence" value="ECO:0007669"/>
    <property type="project" value="InterPro"/>
</dbReference>
<dbReference type="CDD" id="cd00610">
    <property type="entry name" value="OAT_like"/>
    <property type="match status" value="1"/>
</dbReference>
<evidence type="ECO:0000313" key="11">
    <source>
        <dbReference type="Proteomes" id="UP000027834"/>
    </source>
</evidence>
<dbReference type="Gene3D" id="3.40.640.10">
    <property type="entry name" value="Type I PLP-dependent aspartate aminotransferase-like (Major domain)"/>
    <property type="match status" value="1"/>
</dbReference>